<dbReference type="EMBL" id="ADMH02000128">
    <property type="protein sequence ID" value="ETN67664.1"/>
    <property type="molecule type" value="Genomic_DNA"/>
</dbReference>
<evidence type="ECO:0000313" key="6">
    <source>
        <dbReference type="EMBL" id="ETN67664.1"/>
    </source>
</evidence>
<evidence type="ECO:0000256" key="4">
    <source>
        <dbReference type="SAM" id="SignalP"/>
    </source>
</evidence>
<sequence length="221" mass="23642">MRNKNANQIAIDGVIIIVVISADEAEAEDDGACGEGDGCDAKPPESEAEAIETFVSWVRYYSNFPKELRRMFAIRAIHMGHYAKCLGLRDPPKKFMSEHTGPTAKGEGSYADDNEQQQATLQRFPSSSGRGRGLAGRRGARRGASSVGVGGRSSRVNGSGPASRRGGHESTGRDRRGGRSAATGGGAAPRRDLADYAKHSRVLNTSEFDSGLEPVRKKAKH</sequence>
<evidence type="ECO:0000256" key="1">
    <source>
        <dbReference type="ARBA" id="ARBA00022801"/>
    </source>
</evidence>
<dbReference type="Pfam" id="PF13959">
    <property type="entry name" value="CTE_SPB4"/>
    <property type="match status" value="1"/>
</dbReference>
<evidence type="ECO:0000259" key="5">
    <source>
        <dbReference type="SMART" id="SM01178"/>
    </source>
</evidence>
<dbReference type="SMART" id="SM01178">
    <property type="entry name" value="DUF4217"/>
    <property type="match status" value="1"/>
</dbReference>
<protein>
    <recommendedName>
        <fullName evidence="5">ATP-dependent rRNA helicase SPB4-like C-terminal extension domain-containing protein</fullName>
    </recommendedName>
</protein>
<evidence type="ECO:0000313" key="7">
    <source>
        <dbReference type="EnsemblMetazoa" id="ADAC000514-PA"/>
    </source>
</evidence>
<feature type="signal peptide" evidence="4">
    <location>
        <begin position="1"/>
        <end position="27"/>
    </location>
</feature>
<accession>W5JWX8</accession>
<organism evidence="6">
    <name type="scientific">Anopheles darlingi</name>
    <name type="common">Mosquito</name>
    <dbReference type="NCBI Taxonomy" id="43151"/>
    <lineage>
        <taxon>Eukaryota</taxon>
        <taxon>Metazoa</taxon>
        <taxon>Ecdysozoa</taxon>
        <taxon>Arthropoda</taxon>
        <taxon>Hexapoda</taxon>
        <taxon>Insecta</taxon>
        <taxon>Pterygota</taxon>
        <taxon>Neoptera</taxon>
        <taxon>Endopterygota</taxon>
        <taxon>Diptera</taxon>
        <taxon>Nematocera</taxon>
        <taxon>Culicoidea</taxon>
        <taxon>Culicidae</taxon>
        <taxon>Anophelinae</taxon>
        <taxon>Anopheles</taxon>
    </lineage>
</organism>
<dbReference type="Proteomes" id="UP000000673">
    <property type="component" value="Unassembled WGS sequence"/>
</dbReference>
<gene>
    <name evidence="6" type="ORF">AND_000514</name>
</gene>
<reference evidence="6" key="2">
    <citation type="submission" date="2010-05" db="EMBL/GenBank/DDBJ databases">
        <authorList>
            <person name="Almeida L.G."/>
            <person name="Nicolas M.F."/>
            <person name="Souza R.C."/>
            <person name="Vasconcelos A.T.R."/>
        </authorList>
    </citation>
    <scope>NUCLEOTIDE SEQUENCE</scope>
</reference>
<dbReference type="STRING" id="43151.W5JWX8"/>
<keyword evidence="8" id="KW-1185">Reference proteome</keyword>
<dbReference type="HOGENOM" id="CLU_1251597_0_0_1"/>
<reference evidence="7" key="4">
    <citation type="submission" date="2015-06" db="UniProtKB">
        <authorList>
            <consortium name="EnsemblMetazoa"/>
        </authorList>
    </citation>
    <scope>IDENTIFICATION</scope>
</reference>
<feature type="compositionally biased region" description="Basic and acidic residues" evidence="3">
    <location>
        <begin position="166"/>
        <end position="177"/>
    </location>
</feature>
<dbReference type="AlphaFoldDB" id="W5JWX8"/>
<keyword evidence="1" id="KW-0378">Hydrolase</keyword>
<dbReference type="GO" id="GO:0004386">
    <property type="term" value="F:helicase activity"/>
    <property type="evidence" value="ECO:0007669"/>
    <property type="project" value="UniProtKB-KW"/>
</dbReference>
<evidence type="ECO:0000256" key="2">
    <source>
        <dbReference type="ARBA" id="ARBA00022806"/>
    </source>
</evidence>
<feature type="domain" description="ATP-dependent rRNA helicase SPB4-like C-terminal extension" evidence="5">
    <location>
        <begin position="43"/>
        <end position="96"/>
    </location>
</feature>
<feature type="compositionally biased region" description="Polar residues" evidence="3">
    <location>
        <begin position="116"/>
        <end position="125"/>
    </location>
</feature>
<feature type="chain" id="PRO_5010156091" description="ATP-dependent rRNA helicase SPB4-like C-terminal extension domain-containing protein" evidence="4">
    <location>
        <begin position="28"/>
        <end position="221"/>
    </location>
</feature>
<name>W5JWX8_ANODA</name>
<dbReference type="EnsemblMetazoa" id="ADAC000514-RA">
    <property type="protein sequence ID" value="ADAC000514-PA"/>
    <property type="gene ID" value="ADAC000514"/>
</dbReference>
<reference evidence="6" key="3">
    <citation type="journal article" date="2013" name="Nucleic Acids Res.">
        <title>The genome of Anopheles darlingi, the main neotropical malaria vector.</title>
        <authorList>
            <person name="Marinotti O."/>
            <person name="Cerqueira G.C."/>
            <person name="de Almeida L.G."/>
            <person name="Ferro M.I."/>
            <person name="Loreto E.L."/>
            <person name="Zaha A."/>
            <person name="Teixeira S.M."/>
            <person name="Wespiser A.R."/>
            <person name="Almeida E Silva A."/>
            <person name="Schlindwein A.D."/>
            <person name="Pacheco A.C."/>
            <person name="Silva A.L."/>
            <person name="Graveley B.R."/>
            <person name="Walenz B.P."/>
            <person name="Lima Bde A."/>
            <person name="Ribeiro C.A."/>
            <person name="Nunes-Silva C.G."/>
            <person name="de Carvalho C.R."/>
            <person name="Soares C.M."/>
            <person name="de Menezes C.B."/>
            <person name="Matiolli C."/>
            <person name="Caffrey D."/>
            <person name="Araujo D.A."/>
            <person name="de Oliveira D.M."/>
            <person name="Golenbock D."/>
            <person name="Grisard E.C."/>
            <person name="Fantinatti-Garboggini F."/>
            <person name="de Carvalho F.M."/>
            <person name="Barcellos F.G."/>
            <person name="Prosdocimi F."/>
            <person name="May G."/>
            <person name="Azevedo Junior G.M."/>
            <person name="Guimaraes G.M."/>
            <person name="Goldman G.H."/>
            <person name="Padilha I.Q."/>
            <person name="Batista Jda S."/>
            <person name="Ferro J.A."/>
            <person name="Ribeiro J.M."/>
            <person name="Fietto J.L."/>
            <person name="Dabbas K.M."/>
            <person name="Cerdeira L."/>
            <person name="Agnez-Lima L.F."/>
            <person name="Brocchi M."/>
            <person name="de Carvalho M.O."/>
            <person name="Teixeira Mde M."/>
            <person name="Diniz Maia Mde M."/>
            <person name="Goldman M.H."/>
            <person name="Cruz Schneider M.P."/>
            <person name="Felipe M.S."/>
            <person name="Hungria M."/>
            <person name="Nicolas M.F."/>
            <person name="Pereira M."/>
            <person name="Montes M.A."/>
            <person name="Cantao M.E."/>
            <person name="Vincentz M."/>
            <person name="Rafael M.S."/>
            <person name="Silverman N."/>
            <person name="Stoco P.H."/>
            <person name="Souza R.C."/>
            <person name="Vicentini R."/>
            <person name="Gazzinelli R.T."/>
            <person name="Neves Rde O."/>
            <person name="Silva R."/>
            <person name="Astolfi-Filho S."/>
            <person name="Maciel T.E."/>
            <person name="Urmenyi T.P."/>
            <person name="Tadei W.P."/>
            <person name="Camargo E.P."/>
            <person name="de Vasconcelos A.T."/>
        </authorList>
    </citation>
    <scope>NUCLEOTIDE SEQUENCE</scope>
</reference>
<dbReference type="GO" id="GO:0016787">
    <property type="term" value="F:hydrolase activity"/>
    <property type="evidence" value="ECO:0007669"/>
    <property type="project" value="UniProtKB-KW"/>
</dbReference>
<evidence type="ECO:0000313" key="8">
    <source>
        <dbReference type="Proteomes" id="UP000000673"/>
    </source>
</evidence>
<feature type="compositionally biased region" description="Low complexity" evidence="3">
    <location>
        <begin position="142"/>
        <end position="160"/>
    </location>
</feature>
<keyword evidence="4" id="KW-0732">Signal</keyword>
<dbReference type="eggNOG" id="KOG0348">
    <property type="taxonomic scope" value="Eukaryota"/>
</dbReference>
<reference evidence="6 8" key="1">
    <citation type="journal article" date="2010" name="BMC Genomics">
        <title>Combination of measures distinguishes pre-miRNAs from other stem-loops in the genome of the newly sequenced Anopheles darlingi.</title>
        <authorList>
            <person name="Mendes N.D."/>
            <person name="Freitas A.T."/>
            <person name="Vasconcelos A.T."/>
            <person name="Sagot M.F."/>
        </authorList>
    </citation>
    <scope>NUCLEOTIDE SEQUENCE</scope>
</reference>
<keyword evidence="2" id="KW-0547">Nucleotide-binding</keyword>
<dbReference type="VEuPathDB" id="VectorBase:ADAR2_008938"/>
<dbReference type="InterPro" id="IPR025313">
    <property type="entry name" value="SPB4-like_CTE"/>
</dbReference>
<dbReference type="VEuPathDB" id="VectorBase:ADAC000514"/>
<keyword evidence="2" id="KW-0347">Helicase</keyword>
<evidence type="ECO:0000256" key="3">
    <source>
        <dbReference type="SAM" id="MobiDB-lite"/>
    </source>
</evidence>
<feature type="compositionally biased region" description="Basic and acidic residues" evidence="3">
    <location>
        <begin position="189"/>
        <end position="198"/>
    </location>
</feature>
<proteinExistence type="predicted"/>
<keyword evidence="2" id="KW-0067">ATP-binding</keyword>
<feature type="region of interest" description="Disordered" evidence="3">
    <location>
        <begin position="93"/>
        <end position="221"/>
    </location>
</feature>